<evidence type="ECO:0000259" key="3">
    <source>
        <dbReference type="Pfam" id="PF00501"/>
    </source>
</evidence>
<dbReference type="Gene3D" id="3.40.50.12780">
    <property type="entry name" value="N-terminal domain of ligase-like"/>
    <property type="match status" value="1"/>
</dbReference>
<dbReference type="InterPro" id="IPR042099">
    <property type="entry name" value="ANL_N_sf"/>
</dbReference>
<gene>
    <name evidence="5" type="ORF">VFPPC_09681</name>
</gene>
<keyword evidence="2" id="KW-0472">Membrane</keyword>
<dbReference type="GeneID" id="28852170"/>
<evidence type="ECO:0000256" key="1">
    <source>
        <dbReference type="SAM" id="MobiDB-lite"/>
    </source>
</evidence>
<dbReference type="PROSITE" id="PS00455">
    <property type="entry name" value="AMP_BINDING"/>
    <property type="match status" value="1"/>
</dbReference>
<evidence type="ECO:0000313" key="6">
    <source>
        <dbReference type="Proteomes" id="UP000078397"/>
    </source>
</evidence>
<dbReference type="AlphaFoldDB" id="A0A179FE50"/>
<feature type="domain" description="AMP-binding enzyme C-terminal" evidence="4">
    <location>
        <begin position="484"/>
        <end position="569"/>
    </location>
</feature>
<dbReference type="PANTHER" id="PTHR43201:SF30">
    <property type="entry name" value="AMP-DEPENDENT SYNTHETASE_LIGASE DOMAIN-CONTAINING PROTEIN"/>
    <property type="match status" value="1"/>
</dbReference>
<feature type="domain" description="AMP-dependent synthetase/ligase" evidence="3">
    <location>
        <begin position="31"/>
        <end position="414"/>
    </location>
</feature>
<dbReference type="RefSeq" id="XP_018141247.1">
    <property type="nucleotide sequence ID" value="XM_018288176.1"/>
</dbReference>
<reference evidence="5 6" key="1">
    <citation type="journal article" date="2016" name="PLoS Pathog.">
        <title>Biosynthesis of antibiotic leucinostatins in bio-control fungus Purpureocillium lilacinum and their inhibition on phytophthora revealed by genome mining.</title>
        <authorList>
            <person name="Wang G."/>
            <person name="Liu Z."/>
            <person name="Lin R."/>
            <person name="Li E."/>
            <person name="Mao Z."/>
            <person name="Ling J."/>
            <person name="Yang Y."/>
            <person name="Yin W.B."/>
            <person name="Xie B."/>
        </authorList>
    </citation>
    <scope>NUCLEOTIDE SEQUENCE [LARGE SCALE GENOMIC DNA]</scope>
    <source>
        <strain evidence="5">170</strain>
    </source>
</reference>
<dbReference type="Pfam" id="PF13193">
    <property type="entry name" value="AMP-binding_C"/>
    <property type="match status" value="1"/>
</dbReference>
<dbReference type="KEGG" id="pchm:VFPPC_09681"/>
<evidence type="ECO:0000256" key="2">
    <source>
        <dbReference type="SAM" id="Phobius"/>
    </source>
</evidence>
<comment type="caution">
    <text evidence="5">The sequence shown here is derived from an EMBL/GenBank/DDBJ whole genome shotgun (WGS) entry which is preliminary data.</text>
</comment>
<dbReference type="InterPro" id="IPR025110">
    <property type="entry name" value="AMP-bd_C"/>
</dbReference>
<protein>
    <submittedName>
        <fullName evidence="5">AMP-binding enzyme domain-containing protein</fullName>
    </submittedName>
</protein>
<feature type="transmembrane region" description="Helical" evidence="2">
    <location>
        <begin position="245"/>
        <end position="267"/>
    </location>
</feature>
<dbReference type="GO" id="GO:0031956">
    <property type="term" value="F:medium-chain fatty acid-CoA ligase activity"/>
    <property type="evidence" value="ECO:0007669"/>
    <property type="project" value="TreeGrafter"/>
</dbReference>
<dbReference type="Gene3D" id="3.30.300.30">
    <property type="match status" value="1"/>
</dbReference>
<dbReference type="GO" id="GO:0006631">
    <property type="term" value="P:fatty acid metabolic process"/>
    <property type="evidence" value="ECO:0007669"/>
    <property type="project" value="TreeGrafter"/>
</dbReference>
<dbReference type="EMBL" id="LSBJ02000006">
    <property type="protein sequence ID" value="OAQ63667.1"/>
    <property type="molecule type" value="Genomic_DNA"/>
</dbReference>
<keyword evidence="2" id="KW-0812">Transmembrane</keyword>
<feature type="compositionally biased region" description="Basic and acidic residues" evidence="1">
    <location>
        <begin position="425"/>
        <end position="440"/>
    </location>
</feature>
<accession>A0A179FE50</accession>
<keyword evidence="2" id="KW-1133">Transmembrane helix</keyword>
<proteinExistence type="predicted"/>
<dbReference type="InterPro" id="IPR000873">
    <property type="entry name" value="AMP-dep_synth/lig_dom"/>
</dbReference>
<dbReference type="Proteomes" id="UP000078397">
    <property type="component" value="Unassembled WGS sequence"/>
</dbReference>
<dbReference type="STRING" id="1380566.A0A179FE50"/>
<dbReference type="SUPFAM" id="SSF56801">
    <property type="entry name" value="Acetyl-CoA synthetase-like"/>
    <property type="match status" value="1"/>
</dbReference>
<evidence type="ECO:0000259" key="4">
    <source>
        <dbReference type="Pfam" id="PF13193"/>
    </source>
</evidence>
<dbReference type="InterPro" id="IPR020845">
    <property type="entry name" value="AMP-binding_CS"/>
</dbReference>
<feature type="region of interest" description="Disordered" evidence="1">
    <location>
        <begin position="423"/>
        <end position="452"/>
    </location>
</feature>
<dbReference type="Pfam" id="PF00501">
    <property type="entry name" value="AMP-binding"/>
    <property type="match status" value="1"/>
</dbReference>
<dbReference type="InterPro" id="IPR045851">
    <property type="entry name" value="AMP-bd_C_sf"/>
</dbReference>
<evidence type="ECO:0000313" key="5">
    <source>
        <dbReference type="EMBL" id="OAQ63667.1"/>
    </source>
</evidence>
<organism evidence="5 6">
    <name type="scientific">Pochonia chlamydosporia 170</name>
    <dbReference type="NCBI Taxonomy" id="1380566"/>
    <lineage>
        <taxon>Eukaryota</taxon>
        <taxon>Fungi</taxon>
        <taxon>Dikarya</taxon>
        <taxon>Ascomycota</taxon>
        <taxon>Pezizomycotina</taxon>
        <taxon>Sordariomycetes</taxon>
        <taxon>Hypocreomycetidae</taxon>
        <taxon>Hypocreales</taxon>
        <taxon>Clavicipitaceae</taxon>
        <taxon>Pochonia</taxon>
    </lineage>
</organism>
<dbReference type="PANTHER" id="PTHR43201">
    <property type="entry name" value="ACYL-COA SYNTHETASE"/>
    <property type="match status" value="1"/>
</dbReference>
<keyword evidence="6" id="KW-1185">Reference proteome</keyword>
<name>A0A179FE50_METCM</name>
<dbReference type="OrthoDB" id="3633556at2759"/>
<sequence>MSVESRQRLSVISGPTEPALLNWTFNDLLQQRLIQHPKQVAVRSKHQNSHLTYTELHQYAENLAAGLYNLGIRNGDRVGVLLGNRLEYAIILFACSKLGAYFTLYNYAYTPSELVNAIQATTPKVLFTTLKTCRYNYEAVLEDLGQSAACLRRIILLDDITGTKVSSVLPQNFTNYKDLLKKASDADILKVKRAQQFVRPENILNLQFTSGSTGLPKAAALTHYGMLNSARYIGLQMKIRPTDRINVPVPLFHAFGLVIGLCTAFMYGSTIVLPSEYFDAAETIVAIDQYQCTGLYGVSTMFVDMLSHPQFNSTKRTSLRFGLMAGSAMPDGLLNRVMSQFPIRDIYTNWGMTELSSIATMTTAEDPLEKKMKSAGRLLPGFVAKIVDSAACPVPWGHRGEIVVSGFGVMHSYYNQPEQTAQAVRQHDDDSSSSLDKIEKTPPGNRRWMHTGDEGYLDSEGYFVITGRIKDLIIRGGENISPLEIEAQLYQHPWIKQCAVFGVPSPRYGEEVAAILELNDTAKRRLSDDEVREWVRKDLSRYKAPIYIWWLGDAVAGVPDEWPKTANGKLKKDDIKNIGKDLLNRCVLSPGVLRAML</sequence>